<keyword evidence="9" id="KW-0234">DNA repair</keyword>
<organism evidence="11 12">
    <name type="scientific">Alsobacter metallidurans</name>
    <dbReference type="NCBI Taxonomy" id="340221"/>
    <lineage>
        <taxon>Bacteria</taxon>
        <taxon>Pseudomonadati</taxon>
        <taxon>Pseudomonadota</taxon>
        <taxon>Alphaproteobacteria</taxon>
        <taxon>Hyphomicrobiales</taxon>
        <taxon>Alsobacteraceae</taxon>
        <taxon>Alsobacter</taxon>
    </lineage>
</organism>
<keyword evidence="3" id="KW-0004">4Fe-4S</keyword>
<dbReference type="AlphaFoldDB" id="A0A917MFU6"/>
<keyword evidence="5" id="KW-0227">DNA damage</keyword>
<protein>
    <recommendedName>
        <fullName evidence="2">Type-4 uracil-DNA glycosylase</fullName>
    </recommendedName>
</protein>
<dbReference type="PANTHER" id="PTHR33693:SF9">
    <property type="entry name" value="TYPE-4 URACIL-DNA GLYCOSYLASE"/>
    <property type="match status" value="1"/>
</dbReference>
<keyword evidence="12" id="KW-1185">Reference proteome</keyword>
<dbReference type="EMBL" id="BMES01000001">
    <property type="protein sequence ID" value="GGH06642.1"/>
    <property type="molecule type" value="Genomic_DNA"/>
</dbReference>
<dbReference type="InterPro" id="IPR005273">
    <property type="entry name" value="Ura-DNA_glyco_family4"/>
</dbReference>
<dbReference type="NCBIfam" id="TIGR03914">
    <property type="entry name" value="UDG_fam_dom"/>
    <property type="match status" value="1"/>
</dbReference>
<dbReference type="GO" id="GO:0006281">
    <property type="term" value="P:DNA repair"/>
    <property type="evidence" value="ECO:0007669"/>
    <property type="project" value="UniProtKB-KW"/>
</dbReference>
<keyword evidence="4" id="KW-0479">Metal-binding</keyword>
<dbReference type="SMART" id="SM00986">
    <property type="entry name" value="UDG"/>
    <property type="match status" value="1"/>
</dbReference>
<proteinExistence type="inferred from homology"/>
<dbReference type="InterPro" id="IPR051536">
    <property type="entry name" value="UDG_Type-4/5"/>
</dbReference>
<keyword evidence="6" id="KW-0378">Hydrolase</keyword>
<dbReference type="GO" id="GO:0097506">
    <property type="term" value="F:deaminated base DNA N-glycosylase activity"/>
    <property type="evidence" value="ECO:0007669"/>
    <property type="project" value="UniProtKB-ARBA"/>
</dbReference>
<evidence type="ECO:0000313" key="12">
    <source>
        <dbReference type="Proteomes" id="UP000603912"/>
    </source>
</evidence>
<sequence>MNDLFSRGEPHDPTGVELASLEELYGLMADGEPPGPGVGRFVPGEGPAGAPILFVGEQPGDQEDVQGKPFVGPAGQLLDRALSDAGVPRGEAYVTNAVKRFHFTQRGKRRIHEKPSTSEIRKERWWLEKEIRLVGPRVVVALGATAVLALAGKPLPVTKARGPIRWPDERDGYVTVHPSYLLRLQDAGERRVAYEAFVGDLQRIGELARAGV</sequence>
<evidence type="ECO:0000259" key="10">
    <source>
        <dbReference type="SMART" id="SM00986"/>
    </source>
</evidence>
<feature type="domain" description="Uracil-DNA glycosylase-like" evidence="10">
    <location>
        <begin position="43"/>
        <end position="202"/>
    </location>
</feature>
<dbReference type="Proteomes" id="UP000603912">
    <property type="component" value="Unassembled WGS sequence"/>
</dbReference>
<dbReference type="PANTHER" id="PTHR33693">
    <property type="entry name" value="TYPE-5 URACIL-DNA GLYCOSYLASE"/>
    <property type="match status" value="1"/>
</dbReference>
<accession>A0A917MFU6</accession>
<dbReference type="CDD" id="cd10030">
    <property type="entry name" value="UDG-F4_TTUDGA_SPO1dp_like"/>
    <property type="match status" value="1"/>
</dbReference>
<dbReference type="Pfam" id="PF03167">
    <property type="entry name" value="UDG"/>
    <property type="match status" value="1"/>
</dbReference>
<keyword evidence="7" id="KW-0408">Iron</keyword>
<evidence type="ECO:0000256" key="4">
    <source>
        <dbReference type="ARBA" id="ARBA00022723"/>
    </source>
</evidence>
<comment type="similarity">
    <text evidence="1">Belongs to the uracil-DNA glycosylase (UDG) superfamily. Type 4 (UDGa) family.</text>
</comment>
<evidence type="ECO:0000256" key="5">
    <source>
        <dbReference type="ARBA" id="ARBA00022763"/>
    </source>
</evidence>
<evidence type="ECO:0000256" key="3">
    <source>
        <dbReference type="ARBA" id="ARBA00022485"/>
    </source>
</evidence>
<evidence type="ECO:0000313" key="11">
    <source>
        <dbReference type="EMBL" id="GGH06642.1"/>
    </source>
</evidence>
<comment type="caution">
    <text evidence="11">The sequence shown here is derived from an EMBL/GenBank/DDBJ whole genome shotgun (WGS) entry which is preliminary data.</text>
</comment>
<dbReference type="GO" id="GO:0046872">
    <property type="term" value="F:metal ion binding"/>
    <property type="evidence" value="ECO:0007669"/>
    <property type="project" value="UniProtKB-KW"/>
</dbReference>
<evidence type="ECO:0000256" key="7">
    <source>
        <dbReference type="ARBA" id="ARBA00023004"/>
    </source>
</evidence>
<dbReference type="InterPro" id="IPR036895">
    <property type="entry name" value="Uracil-DNA_glycosylase-like_sf"/>
</dbReference>
<reference evidence="11" key="1">
    <citation type="journal article" date="2014" name="Int. J. Syst. Evol. Microbiol.">
        <title>Complete genome sequence of Corynebacterium casei LMG S-19264T (=DSM 44701T), isolated from a smear-ripened cheese.</title>
        <authorList>
            <consortium name="US DOE Joint Genome Institute (JGI-PGF)"/>
            <person name="Walter F."/>
            <person name="Albersmeier A."/>
            <person name="Kalinowski J."/>
            <person name="Ruckert C."/>
        </authorList>
    </citation>
    <scope>NUCLEOTIDE SEQUENCE</scope>
    <source>
        <strain evidence="11">CGMCC 1.12214</strain>
    </source>
</reference>
<evidence type="ECO:0000256" key="9">
    <source>
        <dbReference type="ARBA" id="ARBA00023204"/>
    </source>
</evidence>
<evidence type="ECO:0000256" key="6">
    <source>
        <dbReference type="ARBA" id="ARBA00022801"/>
    </source>
</evidence>
<dbReference type="GO" id="GO:0051539">
    <property type="term" value="F:4 iron, 4 sulfur cluster binding"/>
    <property type="evidence" value="ECO:0007669"/>
    <property type="project" value="UniProtKB-KW"/>
</dbReference>
<dbReference type="SMART" id="SM00987">
    <property type="entry name" value="UreE_C"/>
    <property type="match status" value="1"/>
</dbReference>
<gene>
    <name evidence="11" type="ORF">GCM10007036_01100</name>
</gene>
<keyword evidence="8" id="KW-0411">Iron-sulfur</keyword>
<dbReference type="SUPFAM" id="SSF52141">
    <property type="entry name" value="Uracil-DNA glycosylase-like"/>
    <property type="match status" value="1"/>
</dbReference>
<dbReference type="InterPro" id="IPR005122">
    <property type="entry name" value="Uracil-DNA_glycosylase-like"/>
</dbReference>
<evidence type="ECO:0000256" key="1">
    <source>
        <dbReference type="ARBA" id="ARBA00006521"/>
    </source>
</evidence>
<evidence type="ECO:0000256" key="2">
    <source>
        <dbReference type="ARBA" id="ARBA00019403"/>
    </source>
</evidence>
<reference evidence="11" key="2">
    <citation type="submission" date="2020-09" db="EMBL/GenBank/DDBJ databases">
        <authorList>
            <person name="Sun Q."/>
            <person name="Zhou Y."/>
        </authorList>
    </citation>
    <scope>NUCLEOTIDE SEQUENCE</scope>
    <source>
        <strain evidence="11">CGMCC 1.12214</strain>
    </source>
</reference>
<evidence type="ECO:0000256" key="8">
    <source>
        <dbReference type="ARBA" id="ARBA00023014"/>
    </source>
</evidence>
<dbReference type="Gene3D" id="3.40.470.10">
    <property type="entry name" value="Uracil-DNA glycosylase-like domain"/>
    <property type="match status" value="1"/>
</dbReference>
<name>A0A917MFU6_9HYPH</name>
<dbReference type="RefSeq" id="WP_188515794.1">
    <property type="nucleotide sequence ID" value="NZ_BMES01000001.1"/>
</dbReference>